<dbReference type="PROSITE" id="PS50234">
    <property type="entry name" value="VWFA"/>
    <property type="match status" value="1"/>
</dbReference>
<dbReference type="SUPFAM" id="SSF53300">
    <property type="entry name" value="vWA-like"/>
    <property type="match status" value="1"/>
</dbReference>
<dbReference type="OrthoDB" id="1729737at2759"/>
<dbReference type="InterPro" id="IPR050934">
    <property type="entry name" value="ITIH"/>
</dbReference>
<dbReference type="InterPro" id="IPR036465">
    <property type="entry name" value="vWFA_dom_sf"/>
</dbReference>
<evidence type="ECO:0000313" key="3">
    <source>
        <dbReference type="EMBL" id="KAF2896708.1"/>
    </source>
</evidence>
<organism evidence="3 4">
    <name type="scientific">Ignelater luminosus</name>
    <name type="common">Cucubano</name>
    <name type="synonym">Pyrophorus luminosus</name>
    <dbReference type="NCBI Taxonomy" id="2038154"/>
    <lineage>
        <taxon>Eukaryota</taxon>
        <taxon>Metazoa</taxon>
        <taxon>Ecdysozoa</taxon>
        <taxon>Arthropoda</taxon>
        <taxon>Hexapoda</taxon>
        <taxon>Insecta</taxon>
        <taxon>Pterygota</taxon>
        <taxon>Neoptera</taxon>
        <taxon>Endopterygota</taxon>
        <taxon>Coleoptera</taxon>
        <taxon>Polyphaga</taxon>
        <taxon>Elateriformia</taxon>
        <taxon>Elateroidea</taxon>
        <taxon>Elateridae</taxon>
        <taxon>Agrypninae</taxon>
        <taxon>Pyrophorini</taxon>
        <taxon>Ignelater</taxon>
    </lineage>
</organism>
<accession>A0A8K0CZP3</accession>
<dbReference type="PANTHER" id="PTHR10338:SF108">
    <property type="entry name" value="INTER-ALPHA-TRYPSIN INHIBITOR HEAVY CHAIN H4-LIKE PROTEIN"/>
    <property type="match status" value="1"/>
</dbReference>
<dbReference type="InterPro" id="IPR013694">
    <property type="entry name" value="VIT"/>
</dbReference>
<dbReference type="PANTHER" id="PTHR10338">
    <property type="entry name" value="INTER-ALPHA-TRYPSIN INHIBITOR HEAVY CHAIN FAMILY MEMBER"/>
    <property type="match status" value="1"/>
</dbReference>
<sequence>MRSYQFTPNLLNLYELSITSNINSRYVYTTVIKRLENKEETEQNITYSVVFPEEAFVSSFILEVDSKNYTAFITERMEDKSDEVRIEEMSNLIHLNAATRICSKNKCKDIPIKSNELLKNTNNTTVIKPNLSPKRQHSFTNKTKGFSGQFVVRYDVDRDSKSGSILINNGYCINFFTPSELSKIPKYVVFILDTSKSMEGQKLDLLKNAMSKISEKLCDHDLFSIVEFNSNVKVWNLKGRAEYYPSKGGFVPIEEVDFKYFKFPKAHKVNANNIFRFQSVISNLTATGSTDMYSALKVGLHLVELSRNIMSNNTKPLIIFLTDGKPVAQNQIKKEDILENVSQYNTGLRSSSIFTLAFGTEADYHFLEKLAIRNGGYAKRIYDASDASLQMQNFYQEISTPMLMNVTFEYRRSVANLTQTHFPTFFNGSELVVAGYCGNITPSDITIHGWGKSGKQIFTNSRMESTQADVKRMWTYIKLSQLFDEAMREERKQVEILRKAYELSLANSFATYVTSLVVTTPNNCTTVVRRQIRKRSTFML</sequence>
<comment type="caution">
    <text evidence="3">The sequence shown here is derived from an EMBL/GenBank/DDBJ whole genome shotgun (WGS) entry which is preliminary data.</text>
</comment>
<dbReference type="GO" id="GO:0032991">
    <property type="term" value="C:protein-containing complex"/>
    <property type="evidence" value="ECO:0007669"/>
    <property type="project" value="UniProtKB-ARBA"/>
</dbReference>
<evidence type="ECO:0000313" key="4">
    <source>
        <dbReference type="Proteomes" id="UP000801492"/>
    </source>
</evidence>
<dbReference type="InterPro" id="IPR002035">
    <property type="entry name" value="VWF_A"/>
</dbReference>
<dbReference type="Gene3D" id="3.40.50.410">
    <property type="entry name" value="von Willebrand factor, type A domain"/>
    <property type="match status" value="1"/>
</dbReference>
<feature type="domain" description="VWFA" evidence="1">
    <location>
        <begin position="187"/>
        <end position="398"/>
    </location>
</feature>
<dbReference type="AlphaFoldDB" id="A0A8K0CZP3"/>
<reference evidence="3" key="1">
    <citation type="submission" date="2019-08" db="EMBL/GenBank/DDBJ databases">
        <title>The genome of the North American firefly Photinus pyralis.</title>
        <authorList>
            <consortium name="Photinus pyralis genome working group"/>
            <person name="Fallon T.R."/>
            <person name="Sander Lower S.E."/>
            <person name="Weng J.-K."/>
        </authorList>
    </citation>
    <scope>NUCLEOTIDE SEQUENCE</scope>
    <source>
        <strain evidence="3">TRF0915ILg1</strain>
        <tissue evidence="3">Whole body</tissue>
    </source>
</reference>
<dbReference type="EMBL" id="VTPC01004815">
    <property type="protein sequence ID" value="KAF2896708.1"/>
    <property type="molecule type" value="Genomic_DNA"/>
</dbReference>
<dbReference type="Pfam" id="PF00092">
    <property type="entry name" value="VWA"/>
    <property type="match status" value="2"/>
</dbReference>
<protein>
    <recommendedName>
        <fullName evidence="5">VWFA domain-containing protein</fullName>
    </recommendedName>
</protein>
<feature type="domain" description="VIT" evidence="2">
    <location>
        <begin position="1"/>
        <end position="131"/>
    </location>
</feature>
<dbReference type="PROSITE" id="PS51468">
    <property type="entry name" value="VIT"/>
    <property type="match status" value="1"/>
</dbReference>
<proteinExistence type="predicted"/>
<name>A0A8K0CZP3_IGNLU</name>
<evidence type="ECO:0000259" key="2">
    <source>
        <dbReference type="PROSITE" id="PS51468"/>
    </source>
</evidence>
<evidence type="ECO:0000259" key="1">
    <source>
        <dbReference type="PROSITE" id="PS50234"/>
    </source>
</evidence>
<gene>
    <name evidence="3" type="ORF">ILUMI_09463</name>
</gene>
<dbReference type="Pfam" id="PF08487">
    <property type="entry name" value="VIT"/>
    <property type="match status" value="1"/>
</dbReference>
<dbReference type="Proteomes" id="UP000801492">
    <property type="component" value="Unassembled WGS sequence"/>
</dbReference>
<evidence type="ECO:0008006" key="5">
    <source>
        <dbReference type="Google" id="ProtNLM"/>
    </source>
</evidence>
<dbReference type="SMART" id="SM00327">
    <property type="entry name" value="VWA"/>
    <property type="match status" value="1"/>
</dbReference>
<keyword evidence="4" id="KW-1185">Reference proteome</keyword>